<accession>A0A6A6WFH0</accession>
<dbReference type="OrthoDB" id="3205825at2759"/>
<sequence>MPGTLIPPWYIKDDISAFEHKVVTLTWGIQLGLGWLAGVKAARQTLKKWRRSRRITGYVVMIWTEWIASMTMGILCWLFVDGTLQPRQLYPDRISESHTDDKQLGILSLHWCVMLSVSHYVTSDNLKIHIILQIIINRLAIVIADQKIAQRLKWFTAGIILVINISVFCVWIPSRLQISPQWIYANKIWDRMEKCLFLILDAGLNIYFIISVKQNLISRGLTKYTPLFGFNLFMIGVSIFVDILILSVMNLRNDYISIQFQALAYIIKLHIEMDMAALITKLARGPHRYGDHDNSHFISTNLGTTTRGRPSAGPQLHVQPGLIQSHSVNTLTTEIGRGTDDIPFCDQGITKTVVTRVEFQSQGECDIGHDTLSAPSSRNGEDLELSSRSSTRELIHAT</sequence>
<keyword evidence="2" id="KW-0472">Membrane</keyword>
<feature type="transmembrane region" description="Helical" evidence="2">
    <location>
        <begin position="232"/>
        <end position="251"/>
    </location>
</feature>
<evidence type="ECO:0000313" key="4">
    <source>
        <dbReference type="Proteomes" id="UP000799437"/>
    </source>
</evidence>
<gene>
    <name evidence="3" type="ORF">EJ05DRAFT_496476</name>
</gene>
<feature type="transmembrane region" description="Helical" evidence="2">
    <location>
        <begin position="154"/>
        <end position="174"/>
    </location>
</feature>
<keyword evidence="4" id="KW-1185">Reference proteome</keyword>
<keyword evidence="2" id="KW-0812">Transmembrane</keyword>
<evidence type="ECO:0000313" key="3">
    <source>
        <dbReference type="EMBL" id="KAF2761568.1"/>
    </source>
</evidence>
<dbReference type="RefSeq" id="XP_033604019.1">
    <property type="nucleotide sequence ID" value="XM_033746399.1"/>
</dbReference>
<evidence type="ECO:0000256" key="1">
    <source>
        <dbReference type="SAM" id="MobiDB-lite"/>
    </source>
</evidence>
<dbReference type="AlphaFoldDB" id="A0A6A6WFH0"/>
<evidence type="ECO:0008006" key="5">
    <source>
        <dbReference type="Google" id="ProtNLM"/>
    </source>
</evidence>
<dbReference type="GeneID" id="54487453"/>
<organism evidence="3 4">
    <name type="scientific">Pseudovirgaria hyperparasitica</name>
    <dbReference type="NCBI Taxonomy" id="470096"/>
    <lineage>
        <taxon>Eukaryota</taxon>
        <taxon>Fungi</taxon>
        <taxon>Dikarya</taxon>
        <taxon>Ascomycota</taxon>
        <taxon>Pezizomycotina</taxon>
        <taxon>Dothideomycetes</taxon>
        <taxon>Dothideomycetes incertae sedis</taxon>
        <taxon>Acrospermales</taxon>
        <taxon>Acrospermaceae</taxon>
        <taxon>Pseudovirgaria</taxon>
    </lineage>
</organism>
<dbReference type="EMBL" id="ML996566">
    <property type="protein sequence ID" value="KAF2761568.1"/>
    <property type="molecule type" value="Genomic_DNA"/>
</dbReference>
<evidence type="ECO:0000256" key="2">
    <source>
        <dbReference type="SAM" id="Phobius"/>
    </source>
</evidence>
<reference evidence="3" key="1">
    <citation type="journal article" date="2020" name="Stud. Mycol.">
        <title>101 Dothideomycetes genomes: a test case for predicting lifestyles and emergence of pathogens.</title>
        <authorList>
            <person name="Haridas S."/>
            <person name="Albert R."/>
            <person name="Binder M."/>
            <person name="Bloem J."/>
            <person name="Labutti K."/>
            <person name="Salamov A."/>
            <person name="Andreopoulos B."/>
            <person name="Baker S."/>
            <person name="Barry K."/>
            <person name="Bills G."/>
            <person name="Bluhm B."/>
            <person name="Cannon C."/>
            <person name="Castanera R."/>
            <person name="Culley D."/>
            <person name="Daum C."/>
            <person name="Ezra D."/>
            <person name="Gonzalez J."/>
            <person name="Henrissat B."/>
            <person name="Kuo A."/>
            <person name="Liang C."/>
            <person name="Lipzen A."/>
            <person name="Lutzoni F."/>
            <person name="Magnuson J."/>
            <person name="Mondo S."/>
            <person name="Nolan M."/>
            <person name="Ohm R."/>
            <person name="Pangilinan J."/>
            <person name="Park H.-J."/>
            <person name="Ramirez L."/>
            <person name="Alfaro M."/>
            <person name="Sun H."/>
            <person name="Tritt A."/>
            <person name="Yoshinaga Y."/>
            <person name="Zwiers L.-H."/>
            <person name="Turgeon B."/>
            <person name="Goodwin S."/>
            <person name="Spatafora J."/>
            <person name="Crous P."/>
            <person name="Grigoriev I."/>
        </authorList>
    </citation>
    <scope>NUCLEOTIDE SEQUENCE</scope>
    <source>
        <strain evidence="3">CBS 121739</strain>
    </source>
</reference>
<name>A0A6A6WFH0_9PEZI</name>
<dbReference type="Proteomes" id="UP000799437">
    <property type="component" value="Unassembled WGS sequence"/>
</dbReference>
<dbReference type="PANTHER" id="PTHR35179:SF1">
    <property type="entry name" value="INTEGRAL MEMBRANE PROTEIN"/>
    <property type="match status" value="1"/>
</dbReference>
<feature type="transmembrane region" description="Helical" evidence="2">
    <location>
        <begin position="20"/>
        <end position="37"/>
    </location>
</feature>
<proteinExistence type="predicted"/>
<feature type="transmembrane region" description="Helical" evidence="2">
    <location>
        <begin position="58"/>
        <end position="80"/>
    </location>
</feature>
<feature type="region of interest" description="Disordered" evidence="1">
    <location>
        <begin position="366"/>
        <end position="398"/>
    </location>
</feature>
<dbReference type="PANTHER" id="PTHR35179">
    <property type="entry name" value="PROTEIN CBG02620"/>
    <property type="match status" value="1"/>
</dbReference>
<feature type="transmembrane region" description="Helical" evidence="2">
    <location>
        <begin position="195"/>
        <end position="212"/>
    </location>
</feature>
<protein>
    <recommendedName>
        <fullName evidence="5">Integral membrane protein</fullName>
    </recommendedName>
</protein>
<keyword evidence="2" id="KW-1133">Transmembrane helix</keyword>